<evidence type="ECO:0000256" key="8">
    <source>
        <dbReference type="RuleBase" id="RU363108"/>
    </source>
</evidence>
<dbReference type="GO" id="GO:0030424">
    <property type="term" value="C:axon"/>
    <property type="evidence" value="ECO:0007669"/>
    <property type="project" value="TreeGrafter"/>
</dbReference>
<evidence type="ECO:0000256" key="1">
    <source>
        <dbReference type="ARBA" id="ARBA00004651"/>
    </source>
</evidence>
<dbReference type="RefSeq" id="XP_011309055.1">
    <property type="nucleotide sequence ID" value="XM_011310753.1"/>
</dbReference>
<keyword evidence="7 8" id="KW-0807">Transducer</keyword>
<protein>
    <recommendedName>
        <fullName evidence="8">Gustatory receptor</fullName>
    </recommendedName>
</protein>
<keyword evidence="2 8" id="KW-1003">Cell membrane</keyword>
<proteinExistence type="inferred from homology"/>
<accession>A0A9R1TGN4</accession>
<keyword evidence="3 8" id="KW-0812">Transmembrane</keyword>
<comment type="subcellular location">
    <subcellularLocation>
        <location evidence="1 8">Cell membrane</location>
        <topology evidence="1 8">Multi-pass membrane protein</topology>
    </subcellularLocation>
</comment>
<feature type="transmembrane region" description="Helical" evidence="8">
    <location>
        <begin position="81"/>
        <end position="99"/>
    </location>
</feature>
<dbReference type="Proteomes" id="UP000694866">
    <property type="component" value="Unplaced"/>
</dbReference>
<dbReference type="GO" id="GO:0007165">
    <property type="term" value="P:signal transduction"/>
    <property type="evidence" value="ECO:0007669"/>
    <property type="project" value="UniProtKB-KW"/>
</dbReference>
<evidence type="ECO:0000256" key="4">
    <source>
        <dbReference type="ARBA" id="ARBA00022989"/>
    </source>
</evidence>
<dbReference type="OrthoDB" id="6366728at2759"/>
<evidence type="ECO:0000256" key="2">
    <source>
        <dbReference type="ARBA" id="ARBA00022475"/>
    </source>
</evidence>
<reference evidence="10" key="1">
    <citation type="submission" date="2025-08" db="UniProtKB">
        <authorList>
            <consortium name="RefSeq"/>
        </authorList>
    </citation>
    <scope>IDENTIFICATION</scope>
    <source>
        <strain evidence="10">USDA-PBARC FA_bdor</strain>
        <tissue evidence="10">Whole organism</tissue>
    </source>
</reference>
<dbReference type="KEGG" id="fas:105270065"/>
<evidence type="ECO:0000313" key="9">
    <source>
        <dbReference type="Proteomes" id="UP000694866"/>
    </source>
</evidence>
<feature type="transmembrane region" description="Helical" evidence="8">
    <location>
        <begin position="236"/>
        <end position="256"/>
    </location>
</feature>
<evidence type="ECO:0000313" key="10">
    <source>
        <dbReference type="RefSeq" id="XP_011309055.1"/>
    </source>
</evidence>
<name>A0A9R1TGN4_9HYME</name>
<comment type="function">
    <text evidence="8">Gustatory receptor which mediates acceptance or avoidance behavior, depending on its substrates.</text>
</comment>
<organism evidence="9 10">
    <name type="scientific">Fopius arisanus</name>
    <dbReference type="NCBI Taxonomy" id="64838"/>
    <lineage>
        <taxon>Eukaryota</taxon>
        <taxon>Metazoa</taxon>
        <taxon>Ecdysozoa</taxon>
        <taxon>Arthropoda</taxon>
        <taxon>Hexapoda</taxon>
        <taxon>Insecta</taxon>
        <taxon>Pterygota</taxon>
        <taxon>Neoptera</taxon>
        <taxon>Endopterygota</taxon>
        <taxon>Hymenoptera</taxon>
        <taxon>Apocrita</taxon>
        <taxon>Ichneumonoidea</taxon>
        <taxon>Braconidae</taxon>
        <taxon>Opiinae</taxon>
        <taxon>Fopius</taxon>
    </lineage>
</organism>
<dbReference type="GO" id="GO:0008049">
    <property type="term" value="P:male courtship behavior"/>
    <property type="evidence" value="ECO:0007669"/>
    <property type="project" value="TreeGrafter"/>
</dbReference>
<dbReference type="GO" id="GO:0030425">
    <property type="term" value="C:dendrite"/>
    <property type="evidence" value="ECO:0007669"/>
    <property type="project" value="TreeGrafter"/>
</dbReference>
<evidence type="ECO:0000256" key="7">
    <source>
        <dbReference type="ARBA" id="ARBA00023224"/>
    </source>
</evidence>
<feature type="transmembrane region" description="Helical" evidence="8">
    <location>
        <begin position="195"/>
        <end position="216"/>
    </location>
</feature>
<dbReference type="PANTHER" id="PTHR21143:SF133">
    <property type="entry name" value="GUSTATORY AND PHEROMONE RECEPTOR 32A-RELATED"/>
    <property type="match status" value="1"/>
</dbReference>
<dbReference type="GO" id="GO:0050909">
    <property type="term" value="P:sensory perception of taste"/>
    <property type="evidence" value="ECO:0007669"/>
    <property type="project" value="InterPro"/>
</dbReference>
<dbReference type="GO" id="GO:0007635">
    <property type="term" value="P:chemosensory behavior"/>
    <property type="evidence" value="ECO:0007669"/>
    <property type="project" value="TreeGrafter"/>
</dbReference>
<keyword evidence="9" id="KW-1185">Reference proteome</keyword>
<keyword evidence="6 8" id="KW-0675">Receptor</keyword>
<comment type="caution">
    <text evidence="8">Lacks conserved residue(s) required for the propagation of feature annotation.</text>
</comment>
<gene>
    <name evidence="10" type="primary">LOC105270065</name>
</gene>
<keyword evidence="5 8" id="KW-0472">Membrane</keyword>
<dbReference type="AlphaFoldDB" id="A0A9R1TGN4"/>
<feature type="transmembrane region" description="Helical" evidence="8">
    <location>
        <begin position="105"/>
        <end position="128"/>
    </location>
</feature>
<keyword evidence="4 8" id="KW-1133">Transmembrane helix</keyword>
<evidence type="ECO:0000256" key="6">
    <source>
        <dbReference type="ARBA" id="ARBA00023170"/>
    </source>
</evidence>
<dbReference type="PANTHER" id="PTHR21143">
    <property type="entry name" value="INVERTEBRATE GUSTATORY RECEPTOR"/>
    <property type="match status" value="1"/>
</dbReference>
<evidence type="ECO:0000256" key="5">
    <source>
        <dbReference type="ARBA" id="ARBA00023136"/>
    </source>
</evidence>
<sequence length="335" mass="38158">MVFALPYLKDLPYPNDSFIIRAITIFLATLGNGTVIMIIIFCLIWQKQMIGIGDQLHEFDGRFGAKLLGGSTSSFHPLRTFVTIAVMIAIWTAVVIMELRYKNGIIYLITSGLSQIFISWLLLQYSLMINALQYRFQKLNDTLLDATKTPIINENSHQERNPSVDRLIGEHLILVKQARTRMFNVFKDISRHYSFPVLVSIFHCCCCIVYDSYFYIVTAIKPATGSEIVEVFIESLFWILMVSYPIVVLSASVTTFQVEAYRTADVLYDIKEAFPSNKVIKSQVTNFAVELLHRKVDISPYGLFSLDCTLLRTISGTMVTYLLFLVQFKASESDL</sequence>
<comment type="similarity">
    <text evidence="8">Belongs to the insect chemoreceptor superfamily. Gustatory receptor (GR) family.</text>
</comment>
<dbReference type="GO" id="GO:0005886">
    <property type="term" value="C:plasma membrane"/>
    <property type="evidence" value="ECO:0007669"/>
    <property type="project" value="UniProtKB-SubCell"/>
</dbReference>
<dbReference type="GeneID" id="105270065"/>
<feature type="transmembrane region" description="Helical" evidence="8">
    <location>
        <begin position="20"/>
        <end position="45"/>
    </location>
</feature>
<evidence type="ECO:0000256" key="3">
    <source>
        <dbReference type="ARBA" id="ARBA00022692"/>
    </source>
</evidence>
<dbReference type="Pfam" id="PF08395">
    <property type="entry name" value="7tm_7"/>
    <property type="match status" value="1"/>
</dbReference>
<dbReference type="InterPro" id="IPR013604">
    <property type="entry name" value="7TM_chemorcpt"/>
</dbReference>
<dbReference type="GO" id="GO:0043025">
    <property type="term" value="C:neuronal cell body"/>
    <property type="evidence" value="ECO:0007669"/>
    <property type="project" value="TreeGrafter"/>
</dbReference>